<accession>A0A934WQB7</accession>
<evidence type="ECO:0000256" key="1">
    <source>
        <dbReference type="ARBA" id="ARBA00010990"/>
    </source>
</evidence>
<evidence type="ECO:0000259" key="3">
    <source>
        <dbReference type="Pfam" id="PF01648"/>
    </source>
</evidence>
<dbReference type="SUPFAM" id="SSF56214">
    <property type="entry name" value="4'-phosphopantetheinyl transferase"/>
    <property type="match status" value="2"/>
</dbReference>
<dbReference type="AlphaFoldDB" id="A0A934WQB7"/>
<feature type="domain" description="4'-phosphopantetheinyl transferase" evidence="3">
    <location>
        <begin position="94"/>
        <end position="167"/>
    </location>
</feature>
<dbReference type="Pfam" id="PF22624">
    <property type="entry name" value="AASDHPPT_N"/>
    <property type="match status" value="1"/>
</dbReference>
<dbReference type="Gene3D" id="3.90.470.20">
    <property type="entry name" value="4'-phosphopantetheinyl transferase domain"/>
    <property type="match status" value="2"/>
</dbReference>
<dbReference type="InterPro" id="IPR008278">
    <property type="entry name" value="4-PPantetheinyl_Trfase_dom"/>
</dbReference>
<gene>
    <name evidence="5" type="ORF">JKK62_01820</name>
</gene>
<evidence type="ECO:0000313" key="6">
    <source>
        <dbReference type="Proteomes" id="UP000633365"/>
    </source>
</evidence>
<dbReference type="PANTHER" id="PTHR12215:SF10">
    <property type="entry name" value="L-AMINOADIPATE-SEMIALDEHYDE DEHYDROGENASE-PHOSPHOPANTETHEINYL TRANSFERASE"/>
    <property type="match status" value="1"/>
</dbReference>
<dbReference type="GO" id="GO:0019878">
    <property type="term" value="P:lysine biosynthetic process via aminoadipic acid"/>
    <property type="evidence" value="ECO:0007669"/>
    <property type="project" value="TreeGrafter"/>
</dbReference>
<dbReference type="InterPro" id="IPR050559">
    <property type="entry name" value="P-Pant_transferase_sf"/>
</dbReference>
<keyword evidence="2 5" id="KW-0808">Transferase</keyword>
<dbReference type="RefSeq" id="WP_201426705.1">
    <property type="nucleotide sequence ID" value="NZ_JAEQMG010000035.1"/>
</dbReference>
<evidence type="ECO:0000259" key="4">
    <source>
        <dbReference type="Pfam" id="PF22624"/>
    </source>
</evidence>
<evidence type="ECO:0000256" key="2">
    <source>
        <dbReference type="ARBA" id="ARBA00022679"/>
    </source>
</evidence>
<evidence type="ECO:0000313" key="5">
    <source>
        <dbReference type="EMBL" id="MBK6087398.1"/>
    </source>
</evidence>
<dbReference type="GO" id="GO:0000287">
    <property type="term" value="F:magnesium ion binding"/>
    <property type="evidence" value="ECO:0007669"/>
    <property type="project" value="InterPro"/>
</dbReference>
<organism evidence="5 6">
    <name type="scientific">Ruminococcus difficilis</name>
    <dbReference type="NCBI Taxonomy" id="2763069"/>
    <lineage>
        <taxon>Bacteria</taxon>
        <taxon>Bacillati</taxon>
        <taxon>Bacillota</taxon>
        <taxon>Clostridia</taxon>
        <taxon>Eubacteriales</taxon>
        <taxon>Oscillospiraceae</taxon>
        <taxon>Ruminococcus</taxon>
    </lineage>
</organism>
<name>A0A934WQB7_9FIRM</name>
<sequence length="202" mass="22515">MKIEYVVLDENLKLEELKDSVALLPPDRQNKIARYRFEKDKLLSLAAGLLIRRAIGESPIFFGEHDKPYVESDVFFSVSHSGRVAAIATDDAEVGLDIEQLPDESRLKIADRFYHPRERAYVKGSQDPCSAFCEIWTRKEAVLKMTGEGISTDLTAFDTTALPLSAQLYTSALDGYCLSVCSAEPIGDNPIDISILELKDLL</sequence>
<reference evidence="5" key="1">
    <citation type="submission" date="2021-01" db="EMBL/GenBank/DDBJ databases">
        <title>Genome public.</title>
        <authorList>
            <person name="Liu C."/>
            <person name="Sun Q."/>
        </authorList>
    </citation>
    <scope>NUCLEOTIDE SEQUENCE</scope>
    <source>
        <strain evidence="5">M6</strain>
    </source>
</reference>
<comment type="similarity">
    <text evidence="1">Belongs to the P-Pant transferase superfamily. Gsp/Sfp/HetI/AcpT family.</text>
</comment>
<dbReference type="Proteomes" id="UP000633365">
    <property type="component" value="Unassembled WGS sequence"/>
</dbReference>
<dbReference type="PANTHER" id="PTHR12215">
    <property type="entry name" value="PHOSPHOPANTETHEINE TRANSFERASE"/>
    <property type="match status" value="1"/>
</dbReference>
<dbReference type="InterPro" id="IPR037143">
    <property type="entry name" value="4-PPantetheinyl_Trfase_dom_sf"/>
</dbReference>
<proteinExistence type="inferred from homology"/>
<feature type="domain" description="4'-phosphopantetheinyl transferase N-terminal" evidence="4">
    <location>
        <begin position="15"/>
        <end position="90"/>
    </location>
</feature>
<dbReference type="InterPro" id="IPR055066">
    <property type="entry name" value="AASDHPPT_N"/>
</dbReference>
<dbReference type="GO" id="GO:0005829">
    <property type="term" value="C:cytosol"/>
    <property type="evidence" value="ECO:0007669"/>
    <property type="project" value="TreeGrafter"/>
</dbReference>
<keyword evidence="6" id="KW-1185">Reference proteome</keyword>
<dbReference type="EMBL" id="JAEQMG010000035">
    <property type="protein sequence ID" value="MBK6087398.1"/>
    <property type="molecule type" value="Genomic_DNA"/>
</dbReference>
<dbReference type="Pfam" id="PF01648">
    <property type="entry name" value="ACPS"/>
    <property type="match status" value="1"/>
</dbReference>
<comment type="caution">
    <text evidence="5">The sequence shown here is derived from an EMBL/GenBank/DDBJ whole genome shotgun (WGS) entry which is preliminary data.</text>
</comment>
<dbReference type="GO" id="GO:0008897">
    <property type="term" value="F:holo-[acyl-carrier-protein] synthase activity"/>
    <property type="evidence" value="ECO:0007669"/>
    <property type="project" value="InterPro"/>
</dbReference>
<protein>
    <submittedName>
        <fullName evidence="5">4'-phosphopantetheinyl transferase superfamily protein</fullName>
    </submittedName>
</protein>